<dbReference type="Pfam" id="PF08985">
    <property type="entry name" value="DP-EP"/>
    <property type="match status" value="1"/>
</dbReference>
<dbReference type="SUPFAM" id="SSF49503">
    <property type="entry name" value="Cupredoxins"/>
    <property type="match status" value="1"/>
</dbReference>
<dbReference type="Proteomes" id="UP001201549">
    <property type="component" value="Unassembled WGS sequence"/>
</dbReference>
<sequence>MDKKSIDAFMFDVSVTVTAKKKPVFTYYESGSSKPLSEKERQVVITGPSVIFYKLINLDLAPKGLRFIGAGFTKPFTQIVENSYVSENGDTLVLEDLCVDDGTANFHLLLKTDENNLIMISPDPEVINKSKHK</sequence>
<dbReference type="RefSeq" id="WP_238897076.1">
    <property type="nucleotide sequence ID" value="NZ_JAKOGG010000011.1"/>
</dbReference>
<gene>
    <name evidence="1" type="ORF">L9G74_14200</name>
</gene>
<dbReference type="InterPro" id="IPR008972">
    <property type="entry name" value="Cupredoxin"/>
</dbReference>
<protein>
    <submittedName>
        <fullName evidence="1">DP-EP family protein</fullName>
    </submittedName>
</protein>
<proteinExistence type="predicted"/>
<comment type="caution">
    <text evidence="1">The sequence shown here is derived from an EMBL/GenBank/DDBJ whole genome shotgun (WGS) entry which is preliminary data.</text>
</comment>
<organism evidence="1 2">
    <name type="scientific">Shewanella electrica</name>
    <dbReference type="NCBI Taxonomy" id="515560"/>
    <lineage>
        <taxon>Bacteria</taxon>
        <taxon>Pseudomonadati</taxon>
        <taxon>Pseudomonadota</taxon>
        <taxon>Gammaproteobacteria</taxon>
        <taxon>Alteromonadales</taxon>
        <taxon>Shewanellaceae</taxon>
        <taxon>Shewanella</taxon>
    </lineage>
</organism>
<reference evidence="1 2" key="1">
    <citation type="submission" date="2022-02" db="EMBL/GenBank/DDBJ databases">
        <authorList>
            <person name="Zhuang L."/>
        </authorList>
    </citation>
    <scope>NUCLEOTIDE SEQUENCE [LARGE SCALE GENOMIC DNA]</scope>
    <source>
        <strain evidence="1 2">C32</strain>
    </source>
</reference>
<evidence type="ECO:0000313" key="2">
    <source>
        <dbReference type="Proteomes" id="UP001201549"/>
    </source>
</evidence>
<evidence type="ECO:0000313" key="1">
    <source>
        <dbReference type="EMBL" id="MCS4557597.1"/>
    </source>
</evidence>
<dbReference type="EMBL" id="JAKOGG010000011">
    <property type="protein sequence ID" value="MCS4557597.1"/>
    <property type="molecule type" value="Genomic_DNA"/>
</dbReference>
<keyword evidence="2" id="KW-1185">Reference proteome</keyword>
<accession>A0ABT2FNN7</accession>
<dbReference type="Gene3D" id="2.60.40.420">
    <property type="entry name" value="Cupredoxins - blue copper proteins"/>
    <property type="match status" value="1"/>
</dbReference>
<name>A0ABT2FNN7_9GAMM</name>
<dbReference type="InterPro" id="IPR015078">
    <property type="entry name" value="DP-EP"/>
</dbReference>
<reference evidence="2" key="2">
    <citation type="submission" date="2023-07" db="EMBL/GenBank/DDBJ databases">
        <title>Shewanella mangrovi sp. nov., an acetaldehyde- degrading bacterium isolated from mangrove sediment.</title>
        <authorList>
            <person name="Liu Y."/>
        </authorList>
    </citation>
    <scope>NUCLEOTIDE SEQUENCE [LARGE SCALE GENOMIC DNA]</scope>
    <source>
        <strain evidence="2">C32</strain>
    </source>
</reference>